<feature type="domain" description="RCK N-terminal" evidence="20">
    <location>
        <begin position="353"/>
        <end position="490"/>
    </location>
</feature>
<dbReference type="FunFam" id="3.40.50.720:FF:000005">
    <property type="entry name" value="calcium-activated potassium channel subunit alpha-1 isoform X6"/>
    <property type="match status" value="1"/>
</dbReference>
<evidence type="ECO:0000256" key="5">
    <source>
        <dbReference type="ARBA" id="ARBA00022538"/>
    </source>
</evidence>
<keyword evidence="16" id="KW-0407">Ion channel</keyword>
<dbReference type="EMBL" id="FN654535">
    <property type="protein sequence ID" value="CBY34702.1"/>
    <property type="molecule type" value="Genomic_DNA"/>
</dbReference>
<dbReference type="GO" id="GO:0045211">
    <property type="term" value="C:postsynaptic membrane"/>
    <property type="evidence" value="ECO:0007669"/>
    <property type="project" value="TreeGrafter"/>
</dbReference>
<feature type="transmembrane region" description="Helical" evidence="19">
    <location>
        <begin position="313"/>
        <end position="331"/>
    </location>
</feature>
<dbReference type="Proteomes" id="UP000011014">
    <property type="component" value="Unassembled WGS sequence"/>
</dbReference>
<evidence type="ECO:0000256" key="18">
    <source>
        <dbReference type="ARBA" id="ARBA00033447"/>
    </source>
</evidence>
<dbReference type="AlphaFoldDB" id="E4YGS8"/>
<keyword evidence="3" id="KW-0813">Transport</keyword>
<dbReference type="InterPro" id="IPR047871">
    <property type="entry name" value="K_chnl_Slo-like"/>
</dbReference>
<evidence type="ECO:0000256" key="4">
    <source>
        <dbReference type="ARBA" id="ARBA00022475"/>
    </source>
</evidence>
<evidence type="ECO:0000256" key="14">
    <source>
        <dbReference type="ARBA" id="ARBA00023065"/>
    </source>
</evidence>
<name>E4YGS8_OIKDI</name>
<feature type="transmembrane region" description="Helical" evidence="19">
    <location>
        <begin position="246"/>
        <end position="267"/>
    </location>
</feature>
<keyword evidence="8" id="KW-0631">Potassium channel</keyword>
<dbReference type="InterPro" id="IPR003929">
    <property type="entry name" value="K_chnl_BK_asu"/>
</dbReference>
<organism evidence="21">
    <name type="scientific">Oikopleura dioica</name>
    <name type="common">Tunicate</name>
    <dbReference type="NCBI Taxonomy" id="34765"/>
    <lineage>
        <taxon>Eukaryota</taxon>
        <taxon>Metazoa</taxon>
        <taxon>Chordata</taxon>
        <taxon>Tunicata</taxon>
        <taxon>Appendicularia</taxon>
        <taxon>Copelata</taxon>
        <taxon>Oikopleuridae</taxon>
        <taxon>Oikopleura</taxon>
    </lineage>
</organism>
<dbReference type="GO" id="GO:0060072">
    <property type="term" value="F:large conductance calcium-activated potassium channel activity"/>
    <property type="evidence" value="ECO:0007669"/>
    <property type="project" value="TreeGrafter"/>
</dbReference>
<gene>
    <name evidence="21" type="ORF">GSOID_T00024735001</name>
</gene>
<dbReference type="GO" id="GO:0034702">
    <property type="term" value="C:monoatomic ion channel complex"/>
    <property type="evidence" value="ECO:0007669"/>
    <property type="project" value="UniProtKB-KW"/>
</dbReference>
<keyword evidence="10" id="KW-0460">Magnesium</keyword>
<dbReference type="PRINTS" id="PR01449">
    <property type="entry name" value="BKCHANNELA"/>
</dbReference>
<evidence type="ECO:0000256" key="10">
    <source>
        <dbReference type="ARBA" id="ARBA00022842"/>
    </source>
</evidence>
<evidence type="ECO:0000256" key="19">
    <source>
        <dbReference type="SAM" id="Phobius"/>
    </source>
</evidence>
<dbReference type="InterPro" id="IPR005821">
    <property type="entry name" value="Ion_trans_dom"/>
</dbReference>
<feature type="transmembrane region" description="Helical" evidence="19">
    <location>
        <begin position="32"/>
        <end position="54"/>
    </location>
</feature>
<keyword evidence="11" id="KW-0851">Voltage-gated channel</keyword>
<evidence type="ECO:0000256" key="11">
    <source>
        <dbReference type="ARBA" id="ARBA00022882"/>
    </source>
</evidence>
<keyword evidence="13 19" id="KW-1133">Transmembrane helix</keyword>
<keyword evidence="6 19" id="KW-0812">Transmembrane</keyword>
<dbReference type="Gene3D" id="3.40.50.720">
    <property type="entry name" value="NAD(P)-binding Rossmann-like Domain"/>
    <property type="match status" value="2"/>
</dbReference>
<evidence type="ECO:0000256" key="9">
    <source>
        <dbReference type="ARBA" id="ARBA00022837"/>
    </source>
</evidence>
<keyword evidence="5" id="KW-0633">Potassium transport</keyword>
<keyword evidence="9" id="KW-0106">Calcium</keyword>
<dbReference type="PANTHER" id="PTHR10027">
    <property type="entry name" value="CALCIUM-ACTIVATED POTASSIUM CHANNEL ALPHA CHAIN"/>
    <property type="match status" value="1"/>
</dbReference>
<dbReference type="InterPro" id="IPR036291">
    <property type="entry name" value="NAD(P)-bd_dom_sf"/>
</dbReference>
<dbReference type="Pfam" id="PF22614">
    <property type="entry name" value="Slo-like_RCK"/>
    <property type="match status" value="2"/>
</dbReference>
<evidence type="ECO:0000256" key="1">
    <source>
        <dbReference type="ARBA" id="ARBA00004651"/>
    </source>
</evidence>
<dbReference type="Gene3D" id="1.10.287.70">
    <property type="match status" value="1"/>
</dbReference>
<feature type="transmembrane region" description="Helical" evidence="19">
    <location>
        <begin position="163"/>
        <end position="181"/>
    </location>
</feature>
<evidence type="ECO:0000259" key="20">
    <source>
        <dbReference type="PROSITE" id="PS51201"/>
    </source>
</evidence>
<keyword evidence="15 19" id="KW-0472">Membrane</keyword>
<dbReference type="GO" id="GO:0046872">
    <property type="term" value="F:metal ion binding"/>
    <property type="evidence" value="ECO:0007669"/>
    <property type="project" value="UniProtKB-KW"/>
</dbReference>
<dbReference type="InterPro" id="IPR003148">
    <property type="entry name" value="RCK_N"/>
</dbReference>
<evidence type="ECO:0000256" key="2">
    <source>
        <dbReference type="ARBA" id="ARBA00008648"/>
    </source>
</evidence>
<dbReference type="Pfam" id="PF21014">
    <property type="entry name" value="Slowpoke_C"/>
    <property type="match status" value="1"/>
</dbReference>
<evidence type="ECO:0000256" key="8">
    <source>
        <dbReference type="ARBA" id="ARBA00022826"/>
    </source>
</evidence>
<reference evidence="21" key="1">
    <citation type="journal article" date="2010" name="Science">
        <title>Plasticity of animal genome architecture unmasked by rapid evolution of a pelagic tunicate.</title>
        <authorList>
            <person name="Denoeud F."/>
            <person name="Henriet S."/>
            <person name="Mungpakdee S."/>
            <person name="Aury J.M."/>
            <person name="Da Silva C."/>
            <person name="Brinkmann H."/>
            <person name="Mikhaleva J."/>
            <person name="Olsen L.C."/>
            <person name="Jubin C."/>
            <person name="Canestro C."/>
            <person name="Bouquet J.M."/>
            <person name="Danks G."/>
            <person name="Poulain J."/>
            <person name="Campsteijn C."/>
            <person name="Adamski M."/>
            <person name="Cross I."/>
            <person name="Yadetie F."/>
            <person name="Muffato M."/>
            <person name="Louis A."/>
            <person name="Butcher S."/>
            <person name="Tsagkogeorga G."/>
            <person name="Konrad A."/>
            <person name="Singh S."/>
            <person name="Jensen M.F."/>
            <person name="Cong E.H."/>
            <person name="Eikeseth-Otteraa H."/>
            <person name="Noel B."/>
            <person name="Anthouard V."/>
            <person name="Porcel B.M."/>
            <person name="Kachouri-Lafond R."/>
            <person name="Nishino A."/>
            <person name="Ugolini M."/>
            <person name="Chourrout P."/>
            <person name="Nishida H."/>
            <person name="Aasland R."/>
            <person name="Huzurbazar S."/>
            <person name="Westhof E."/>
            <person name="Delsuc F."/>
            <person name="Lehrach H."/>
            <person name="Reinhardt R."/>
            <person name="Weissenbach J."/>
            <person name="Roy S.W."/>
            <person name="Artiguenave F."/>
            <person name="Postlethwait J.H."/>
            <person name="Manak J.R."/>
            <person name="Thompson E.M."/>
            <person name="Jaillon O."/>
            <person name="Du Pasquier L."/>
            <person name="Boudinot P."/>
            <person name="Liberles D.A."/>
            <person name="Volff J.N."/>
            <person name="Philippe H."/>
            <person name="Lenhard B."/>
            <person name="Roest Crollius H."/>
            <person name="Wincker P."/>
            <person name="Chourrout D."/>
        </authorList>
    </citation>
    <scope>NUCLEOTIDE SEQUENCE [LARGE SCALE GENOMIC DNA]</scope>
</reference>
<evidence type="ECO:0000256" key="16">
    <source>
        <dbReference type="ARBA" id="ARBA00023303"/>
    </source>
</evidence>
<dbReference type="InterPro" id="IPR048735">
    <property type="entry name" value="Slowpoke-like_C"/>
</dbReference>
<feature type="transmembrane region" description="Helical" evidence="19">
    <location>
        <begin position="125"/>
        <end position="143"/>
    </location>
</feature>
<comment type="subcellular location">
    <subcellularLocation>
        <location evidence="1">Cell membrane</location>
        <topology evidence="1">Multi-pass membrane protein</topology>
    </subcellularLocation>
</comment>
<protein>
    <recommendedName>
        <fullName evidence="17">BK channel</fullName>
    </recommendedName>
    <alternativeName>
        <fullName evidence="18">Slowpoke homolog</fullName>
    </alternativeName>
</protein>
<evidence type="ECO:0000256" key="17">
    <source>
        <dbReference type="ARBA" id="ARBA00029579"/>
    </source>
</evidence>
<dbReference type="PROSITE" id="PS51201">
    <property type="entry name" value="RCK_N"/>
    <property type="match status" value="2"/>
</dbReference>
<sequence>MNFSEEFFAGVLSEERYIKIDPDIRNCEDVRMWYAFLASSLVTFIGGLILILLWSWRAFNYMCCAAYRLQNVTRRQLTIPPRLGEKDRSGDAAASKANAAEVGWMTAVKDWAGVMISAQTLTGRILVVLVFLLSIGALVIYFIDSSDPIETCKNFYSDTTLQIDMAFNIFFLLYFGLRFIAANDKLWFWLEVNSIVDFFTVPPVFVSVYLNRTWLGLRFLRALRLLQFSEILQFVNILKTSQSIKLVNLVSIFLSIWLTGAGFIHLVENTGDPWADFSNSVSLNYWECVYLLMVTMSTVGYGDICAKTTLGRFFMVFFIFGGLAMFASYVPEIIELMGNRKKYGGSYTSVSGRKHLIVCGHITLESVSYFLKDFLHKDRDDVNVEVVFIHVVPPNLELEALFKRHFTQVEFFEGSVLNSNDLSRVKMEEADGCVILANKYCQDADIEDASNIMRVISIKNYSPRARIIIQVLAHHNKAHLLNIPSWSAAMGDSVICLAELKLGFIAQSCLAPGFSSLMANLFSMRSTIEIDEDSWQKHYLAGVGAEMYTEKLSYSFAGLSFPRVSEICYQKLNLLLIAVQVSKPGGGQQLLINPGSAITLKPGCLGFFVAESAKEVKRANVWCARCHIDVTDLEEIRRCNCPHNIKVNASLSKHLTAFNGVNTSSNNSAKIIKQSFDEVAKEDMRYDSTGMFHWSKPRRLSESTLTKEQCAQLNLQGHIVVCLPETPLLGLRNFVMPLRASNFHYHELKTIVLLGDVSYIQKEWETLTCFPKLLVLPGSPLSRTDLRAVGVNLCDMCVILCSHSNTGSTIINFAGGHMMEDPSLQDRESILTSLNIKSMRFPGTRAVSGYSIPMITELVNDSNVQFLDQDDDDDPETELYLTQPFACGTAFAISVLDSLVSATYFNSDALTLIRTMITGGATDDLEEILAEGGILLPGPSNDSTLANRDRCRVAQLALFDGPFAQLGDGGRYGDLFTKALQQYNLLCFGIYRFRDVSSPVANPTSKRYVITAPTPDFPLVSSDLVFCLMQFDYCTGNGTTSNSAACSSANPVIANQSLHAVAKESSSTTATNNHCSLEVPLSS</sequence>
<evidence type="ECO:0000256" key="13">
    <source>
        <dbReference type="ARBA" id="ARBA00022989"/>
    </source>
</evidence>
<dbReference type="Pfam" id="PF03493">
    <property type="entry name" value="BK_channel_a"/>
    <property type="match status" value="1"/>
</dbReference>
<comment type="similarity">
    <text evidence="2">Belongs to the potassium channel family. Calcium-activated (TC 1.A.1.3) subfamily. KCa1.1/KCNMA1 sub-subfamily.</text>
</comment>
<evidence type="ECO:0000256" key="7">
    <source>
        <dbReference type="ARBA" id="ARBA00022723"/>
    </source>
</evidence>
<keyword evidence="7" id="KW-0479">Metal-binding</keyword>
<dbReference type="PANTHER" id="PTHR10027:SF33">
    <property type="entry name" value="CALCIUM-ACTIVATED POTASSIUM CHANNEL SUBUNIT ALPHA-1-RELATED"/>
    <property type="match status" value="1"/>
</dbReference>
<evidence type="ECO:0000256" key="6">
    <source>
        <dbReference type="ARBA" id="ARBA00022692"/>
    </source>
</evidence>
<feature type="domain" description="RCK N-terminal" evidence="20">
    <location>
        <begin position="716"/>
        <end position="877"/>
    </location>
</feature>
<evidence type="ECO:0000256" key="3">
    <source>
        <dbReference type="ARBA" id="ARBA00022448"/>
    </source>
</evidence>
<accession>E4YGS8</accession>
<keyword evidence="12" id="KW-0630">Potassium</keyword>
<evidence type="ECO:0000313" key="21">
    <source>
        <dbReference type="EMBL" id="CBY34702.1"/>
    </source>
</evidence>
<dbReference type="SUPFAM" id="SSF81324">
    <property type="entry name" value="Voltage-gated potassium channels"/>
    <property type="match status" value="1"/>
</dbReference>
<dbReference type="SUPFAM" id="SSF51735">
    <property type="entry name" value="NAD(P)-binding Rossmann-fold domains"/>
    <property type="match status" value="1"/>
</dbReference>
<feature type="transmembrane region" description="Helical" evidence="19">
    <location>
        <begin position="283"/>
        <end position="301"/>
    </location>
</feature>
<dbReference type="FunFam" id="1.10.287.70:FF:000015">
    <property type="entry name" value="Calcium-activated potassium channel subunit alpha-1 isoform X7"/>
    <property type="match status" value="1"/>
</dbReference>
<evidence type="ECO:0000256" key="12">
    <source>
        <dbReference type="ARBA" id="ARBA00022958"/>
    </source>
</evidence>
<proteinExistence type="inferred from homology"/>
<keyword evidence="14" id="KW-0406">Ion transport</keyword>
<dbReference type="Pfam" id="PF00520">
    <property type="entry name" value="Ion_trans"/>
    <property type="match status" value="1"/>
</dbReference>
<keyword evidence="4" id="KW-1003">Cell membrane</keyword>
<evidence type="ECO:0000256" key="15">
    <source>
        <dbReference type="ARBA" id="ARBA00023136"/>
    </source>
</evidence>